<dbReference type="NCBIfam" id="TIGR00214">
    <property type="entry name" value="lipB"/>
    <property type="match status" value="1"/>
</dbReference>
<dbReference type="PROSITE" id="PS01313">
    <property type="entry name" value="LIPB"/>
    <property type="match status" value="1"/>
</dbReference>
<name>A0A518BUK6_9BACT</name>
<dbReference type="PANTHER" id="PTHR10993">
    <property type="entry name" value="OCTANOYLTRANSFERASE"/>
    <property type="match status" value="1"/>
</dbReference>
<reference evidence="11 12" key="1">
    <citation type="submission" date="2019-02" db="EMBL/GenBank/DDBJ databases">
        <title>Deep-cultivation of Planctomycetes and their phenomic and genomic characterization uncovers novel biology.</title>
        <authorList>
            <person name="Wiegand S."/>
            <person name="Jogler M."/>
            <person name="Boedeker C."/>
            <person name="Pinto D."/>
            <person name="Vollmers J."/>
            <person name="Rivas-Marin E."/>
            <person name="Kohn T."/>
            <person name="Peeters S.H."/>
            <person name="Heuer A."/>
            <person name="Rast P."/>
            <person name="Oberbeckmann S."/>
            <person name="Bunk B."/>
            <person name="Jeske O."/>
            <person name="Meyerdierks A."/>
            <person name="Storesund J.E."/>
            <person name="Kallscheuer N."/>
            <person name="Luecker S."/>
            <person name="Lage O.M."/>
            <person name="Pohl T."/>
            <person name="Merkel B.J."/>
            <person name="Hornburger P."/>
            <person name="Mueller R.-W."/>
            <person name="Bruemmer F."/>
            <person name="Labrenz M."/>
            <person name="Spormann A.M."/>
            <person name="Op den Camp H."/>
            <person name="Overmann J."/>
            <person name="Amann R."/>
            <person name="Jetten M.S.M."/>
            <person name="Mascher T."/>
            <person name="Medema M.H."/>
            <person name="Devos D.P."/>
            <person name="Kaster A.-K."/>
            <person name="Ovreas L."/>
            <person name="Rohde M."/>
            <person name="Galperin M.Y."/>
            <person name="Jogler C."/>
        </authorList>
    </citation>
    <scope>NUCLEOTIDE SEQUENCE [LARGE SCALE GENOMIC DNA]</scope>
    <source>
        <strain evidence="11 12">Pan265</strain>
    </source>
</reference>
<dbReference type="InterPro" id="IPR004143">
    <property type="entry name" value="BPL_LPL_catalytic"/>
</dbReference>
<feature type="domain" description="BPL/LPL catalytic" evidence="10">
    <location>
        <begin position="37"/>
        <end position="226"/>
    </location>
</feature>
<feature type="site" description="Lowers pKa of active site Cys" evidence="5 9">
    <location>
        <position position="152"/>
    </location>
</feature>
<dbReference type="GO" id="GO:0005737">
    <property type="term" value="C:cytoplasm"/>
    <property type="evidence" value="ECO:0007669"/>
    <property type="project" value="UniProtKB-SubCell"/>
</dbReference>
<dbReference type="Proteomes" id="UP000320386">
    <property type="component" value="Chromosome"/>
</dbReference>
<organism evidence="11 12">
    <name type="scientific">Mucisphaera calidilacus</name>
    <dbReference type="NCBI Taxonomy" id="2527982"/>
    <lineage>
        <taxon>Bacteria</taxon>
        <taxon>Pseudomonadati</taxon>
        <taxon>Planctomycetota</taxon>
        <taxon>Phycisphaerae</taxon>
        <taxon>Phycisphaerales</taxon>
        <taxon>Phycisphaeraceae</taxon>
        <taxon>Mucisphaera</taxon>
    </lineage>
</organism>
<dbReference type="HAMAP" id="MF_00013">
    <property type="entry name" value="LipB"/>
    <property type="match status" value="1"/>
</dbReference>
<comment type="pathway">
    <text evidence="1 5 6">Protein modification; protein lipoylation via endogenous pathway; protein N(6)-(lipoyl)lysine from octanoyl-[acyl-carrier-protein]: step 1/2.</text>
</comment>
<dbReference type="PROSITE" id="PS51733">
    <property type="entry name" value="BPL_LPL_CATALYTIC"/>
    <property type="match status" value="1"/>
</dbReference>
<dbReference type="KEGG" id="mcad:Pan265_05000"/>
<dbReference type="NCBIfam" id="NF010925">
    <property type="entry name" value="PRK14345.1"/>
    <property type="match status" value="1"/>
</dbReference>
<evidence type="ECO:0000256" key="7">
    <source>
        <dbReference type="PIRSR" id="PIRSR016262-1"/>
    </source>
</evidence>
<comment type="subcellular location">
    <subcellularLocation>
        <location evidence="5">Cytoplasm</location>
    </subcellularLocation>
</comment>
<dbReference type="CDD" id="cd16444">
    <property type="entry name" value="LipB"/>
    <property type="match status" value="1"/>
</dbReference>
<evidence type="ECO:0000256" key="3">
    <source>
        <dbReference type="ARBA" id="ARBA00023315"/>
    </source>
</evidence>
<dbReference type="InterPro" id="IPR045864">
    <property type="entry name" value="aa-tRNA-synth_II/BPL/LPL"/>
</dbReference>
<evidence type="ECO:0000256" key="6">
    <source>
        <dbReference type="PIRNR" id="PIRNR016262"/>
    </source>
</evidence>
<evidence type="ECO:0000313" key="12">
    <source>
        <dbReference type="Proteomes" id="UP000320386"/>
    </source>
</evidence>
<keyword evidence="2 5" id="KW-0808">Transferase</keyword>
<dbReference type="EMBL" id="CP036280">
    <property type="protein sequence ID" value="QDU70670.1"/>
    <property type="molecule type" value="Genomic_DNA"/>
</dbReference>
<feature type="binding site" evidence="5 8">
    <location>
        <begin position="168"/>
        <end position="170"/>
    </location>
    <ligand>
        <name>substrate</name>
    </ligand>
</feature>
<evidence type="ECO:0000256" key="1">
    <source>
        <dbReference type="ARBA" id="ARBA00004821"/>
    </source>
</evidence>
<dbReference type="SUPFAM" id="SSF55681">
    <property type="entry name" value="Class II aaRS and biotin synthetases"/>
    <property type="match status" value="1"/>
</dbReference>
<evidence type="ECO:0000256" key="8">
    <source>
        <dbReference type="PIRSR" id="PIRSR016262-2"/>
    </source>
</evidence>
<gene>
    <name evidence="5 11" type="primary">lipB</name>
    <name evidence="11" type="ORF">Pan265_05000</name>
</gene>
<comment type="function">
    <text evidence="4 5 6">Catalyzes the transfer of endogenously produced octanoic acid from octanoyl-acyl-carrier-protein onto the lipoyl domains of lipoate-dependent enzymes. Lipoyl-ACP can also act as a substrate although octanoyl-ACP is likely to be the physiological substrate.</text>
</comment>
<proteinExistence type="inferred from homology"/>
<dbReference type="InterPro" id="IPR020605">
    <property type="entry name" value="Octanoyltransferase_CS"/>
</dbReference>
<sequence length="229" mass="24742">MRDSSVTAERFGVEDLGVMAYAEALGVQREVHAGVVAGERERLLVVEHPAVITLPDRDAVRAHILADSEALGRAGVDVQITDRGGDVTYHGPGQLVVYPIVRLRDHRLNLGRYMRLLEAVVMDTLAAFGVVGHRREGATGVWVEGEGEPVSKVCALGVRIRKNVTMHGLALNVTTDLRHFELIVPCGLADRGVTSLERLLGEGVPAMAEVVSELVSAFDRRLAEAEARA</sequence>
<dbReference type="GO" id="GO:0033819">
    <property type="term" value="F:lipoyl(octanoyl) transferase activity"/>
    <property type="evidence" value="ECO:0007669"/>
    <property type="project" value="UniProtKB-EC"/>
</dbReference>
<dbReference type="PANTHER" id="PTHR10993:SF7">
    <property type="entry name" value="LIPOYLTRANSFERASE 2, MITOCHONDRIAL-RELATED"/>
    <property type="match status" value="1"/>
</dbReference>
<feature type="binding site" evidence="5 8">
    <location>
        <begin position="155"/>
        <end position="157"/>
    </location>
    <ligand>
        <name>substrate</name>
    </ligand>
</feature>
<comment type="catalytic activity">
    <reaction evidence="5 6">
        <text>octanoyl-[ACP] + L-lysyl-[protein] = N(6)-octanoyl-L-lysyl-[protein] + holo-[ACP] + H(+)</text>
        <dbReference type="Rhea" id="RHEA:17665"/>
        <dbReference type="Rhea" id="RHEA-COMP:9636"/>
        <dbReference type="Rhea" id="RHEA-COMP:9685"/>
        <dbReference type="Rhea" id="RHEA-COMP:9752"/>
        <dbReference type="Rhea" id="RHEA-COMP:9928"/>
        <dbReference type="ChEBI" id="CHEBI:15378"/>
        <dbReference type="ChEBI" id="CHEBI:29969"/>
        <dbReference type="ChEBI" id="CHEBI:64479"/>
        <dbReference type="ChEBI" id="CHEBI:78463"/>
        <dbReference type="ChEBI" id="CHEBI:78809"/>
        <dbReference type="EC" id="2.3.1.181"/>
    </reaction>
</comment>
<protein>
    <recommendedName>
        <fullName evidence="5 6">Octanoyltransferase</fullName>
        <ecNumber evidence="5 6">2.3.1.181</ecNumber>
    </recommendedName>
    <alternativeName>
        <fullName evidence="5">Lipoate-protein ligase B</fullName>
    </alternativeName>
    <alternativeName>
        <fullName evidence="5">Lipoyl/octanoyl transferase</fullName>
    </alternativeName>
    <alternativeName>
        <fullName evidence="5">Octanoyl-[acyl-carrier-protein]-protein N-octanoyltransferase</fullName>
    </alternativeName>
</protein>
<dbReference type="EC" id="2.3.1.181" evidence="5 6"/>
<evidence type="ECO:0000256" key="2">
    <source>
        <dbReference type="ARBA" id="ARBA00022679"/>
    </source>
</evidence>
<dbReference type="InterPro" id="IPR000544">
    <property type="entry name" value="Octanoyltransferase"/>
</dbReference>
<dbReference type="Pfam" id="PF21948">
    <property type="entry name" value="LplA-B_cat"/>
    <property type="match status" value="1"/>
</dbReference>
<feature type="active site" description="Acyl-thioester intermediate" evidence="5 7">
    <location>
        <position position="186"/>
    </location>
</feature>
<dbReference type="UniPathway" id="UPA00538">
    <property type="reaction ID" value="UER00592"/>
</dbReference>
<comment type="similarity">
    <text evidence="5 6">Belongs to the LipB family.</text>
</comment>
<dbReference type="GO" id="GO:0009249">
    <property type="term" value="P:protein lipoylation"/>
    <property type="evidence" value="ECO:0007669"/>
    <property type="project" value="InterPro"/>
</dbReference>
<dbReference type="OrthoDB" id="9787061at2"/>
<comment type="miscellaneous">
    <text evidence="5">In the reaction, the free carboxyl group of octanoic acid is attached via an amide linkage to the epsilon-amino group of a specific lysine residue of lipoyl domains of lipoate-dependent enzymes.</text>
</comment>
<dbReference type="PIRSF" id="PIRSF016262">
    <property type="entry name" value="LPLase"/>
    <property type="match status" value="1"/>
</dbReference>
<accession>A0A518BUK6</accession>
<dbReference type="RefSeq" id="WP_145444824.1">
    <property type="nucleotide sequence ID" value="NZ_CP036280.1"/>
</dbReference>
<dbReference type="AlphaFoldDB" id="A0A518BUK6"/>
<evidence type="ECO:0000256" key="4">
    <source>
        <dbReference type="ARBA" id="ARBA00024732"/>
    </source>
</evidence>
<keyword evidence="12" id="KW-1185">Reference proteome</keyword>
<evidence type="ECO:0000256" key="9">
    <source>
        <dbReference type="PIRSR" id="PIRSR016262-3"/>
    </source>
</evidence>
<evidence type="ECO:0000313" key="11">
    <source>
        <dbReference type="EMBL" id="QDU70670.1"/>
    </source>
</evidence>
<evidence type="ECO:0000256" key="5">
    <source>
        <dbReference type="HAMAP-Rule" id="MF_00013"/>
    </source>
</evidence>
<evidence type="ECO:0000259" key="10">
    <source>
        <dbReference type="PROSITE" id="PS51733"/>
    </source>
</evidence>
<dbReference type="Gene3D" id="3.30.930.10">
    <property type="entry name" value="Bira Bifunctional Protein, Domain 2"/>
    <property type="match status" value="1"/>
</dbReference>
<feature type="binding site" evidence="5 8">
    <location>
        <begin position="83"/>
        <end position="90"/>
    </location>
    <ligand>
        <name>substrate</name>
    </ligand>
</feature>
<keyword evidence="3 5" id="KW-0012">Acyltransferase</keyword>
<keyword evidence="5" id="KW-0963">Cytoplasm</keyword>